<dbReference type="PANTHER" id="PTHR11731">
    <property type="entry name" value="PROTEASE FAMILY S9B,C DIPEPTIDYL-PEPTIDASE IV-RELATED"/>
    <property type="match status" value="1"/>
</dbReference>
<evidence type="ECO:0000256" key="1">
    <source>
        <dbReference type="SAM" id="SignalP"/>
    </source>
</evidence>
<dbReference type="InterPro" id="IPR050278">
    <property type="entry name" value="Serine_Prot_S9B/DPPIV"/>
</dbReference>
<dbReference type="SUPFAM" id="SSF82171">
    <property type="entry name" value="DPP6 N-terminal domain-like"/>
    <property type="match status" value="1"/>
</dbReference>
<evidence type="ECO:0000259" key="2">
    <source>
        <dbReference type="Pfam" id="PF00326"/>
    </source>
</evidence>
<dbReference type="Pfam" id="PF00930">
    <property type="entry name" value="DPPIV_N"/>
    <property type="match status" value="1"/>
</dbReference>
<gene>
    <name evidence="4" type="ORF">JCM15548_14381</name>
</gene>
<proteinExistence type="predicted"/>
<reference evidence="4 5" key="1">
    <citation type="journal article" date="2015" name="Microbes Environ.">
        <title>Distribution and evolution of nitrogen fixation genes in the phylum bacteroidetes.</title>
        <authorList>
            <person name="Inoue J."/>
            <person name="Oshima K."/>
            <person name="Suda W."/>
            <person name="Sakamoto M."/>
            <person name="Iino T."/>
            <person name="Noda S."/>
            <person name="Hongoh Y."/>
            <person name="Hattori M."/>
            <person name="Ohkuma M."/>
        </authorList>
    </citation>
    <scope>NUCLEOTIDE SEQUENCE [LARGE SCALE GENOMIC DNA]</scope>
    <source>
        <strain evidence="4">JCM 15548</strain>
    </source>
</reference>
<name>A0A0E9M463_9BACT</name>
<organism evidence="4 5">
    <name type="scientific">Geofilum rubicundum JCM 15548</name>
    <dbReference type="NCBI Taxonomy" id="1236989"/>
    <lineage>
        <taxon>Bacteria</taxon>
        <taxon>Pseudomonadati</taxon>
        <taxon>Bacteroidota</taxon>
        <taxon>Bacteroidia</taxon>
        <taxon>Marinilabiliales</taxon>
        <taxon>Marinilabiliaceae</taxon>
        <taxon>Geofilum</taxon>
    </lineage>
</organism>
<feature type="domain" description="Peptidase S9 prolyl oligopeptidase catalytic" evidence="2">
    <location>
        <begin position="544"/>
        <end position="729"/>
    </location>
</feature>
<keyword evidence="5" id="KW-1185">Reference proteome</keyword>
<dbReference type="Gene3D" id="2.140.10.30">
    <property type="entry name" value="Dipeptidylpeptidase IV, N-terminal domain"/>
    <property type="match status" value="1"/>
</dbReference>
<dbReference type="Proteomes" id="UP000032900">
    <property type="component" value="Unassembled WGS sequence"/>
</dbReference>
<comment type="caution">
    <text evidence="4">The sequence shown here is derived from an EMBL/GenBank/DDBJ whole genome shotgun (WGS) entry which is preliminary data.</text>
</comment>
<evidence type="ECO:0000313" key="4">
    <source>
        <dbReference type="EMBL" id="GAO31965.1"/>
    </source>
</evidence>
<dbReference type="AlphaFoldDB" id="A0A0E9M463"/>
<dbReference type="GO" id="GO:0006508">
    <property type="term" value="P:proteolysis"/>
    <property type="evidence" value="ECO:0007669"/>
    <property type="project" value="InterPro"/>
</dbReference>
<dbReference type="InterPro" id="IPR001375">
    <property type="entry name" value="Peptidase_S9_cat"/>
</dbReference>
<dbReference type="Gene3D" id="3.40.50.1820">
    <property type="entry name" value="alpha/beta hydrolase"/>
    <property type="match status" value="1"/>
</dbReference>
<feature type="signal peptide" evidence="1">
    <location>
        <begin position="1"/>
        <end position="19"/>
    </location>
</feature>
<dbReference type="STRING" id="1236989.JCM15548_14381"/>
<keyword evidence="1" id="KW-0732">Signal</keyword>
<dbReference type="InterPro" id="IPR029058">
    <property type="entry name" value="AB_hydrolase_fold"/>
</dbReference>
<dbReference type="EMBL" id="BAZW01000072">
    <property type="protein sequence ID" value="GAO31965.1"/>
    <property type="molecule type" value="Genomic_DNA"/>
</dbReference>
<dbReference type="PANTHER" id="PTHR11731:SF118">
    <property type="entry name" value="BLR1971 PROTEIN"/>
    <property type="match status" value="1"/>
</dbReference>
<dbReference type="GO" id="GO:0008236">
    <property type="term" value="F:serine-type peptidase activity"/>
    <property type="evidence" value="ECO:0007669"/>
    <property type="project" value="InterPro"/>
</dbReference>
<dbReference type="OrthoDB" id="9812921at2"/>
<accession>A0A0E9M463</accession>
<feature type="chain" id="PRO_5002428962" evidence="1">
    <location>
        <begin position="20"/>
        <end position="744"/>
    </location>
</feature>
<dbReference type="SUPFAM" id="SSF53474">
    <property type="entry name" value="alpha/beta-Hydrolases"/>
    <property type="match status" value="1"/>
</dbReference>
<dbReference type="InterPro" id="IPR002469">
    <property type="entry name" value="Peptidase_S9B_N"/>
</dbReference>
<protein>
    <submittedName>
        <fullName evidence="4">Dipeptidyl peptidase IV</fullName>
    </submittedName>
</protein>
<dbReference type="Pfam" id="PF00326">
    <property type="entry name" value="Peptidase_S9"/>
    <property type="match status" value="1"/>
</dbReference>
<evidence type="ECO:0000313" key="5">
    <source>
        <dbReference type="Proteomes" id="UP000032900"/>
    </source>
</evidence>
<dbReference type="RefSeq" id="WP_062128435.1">
    <property type="nucleotide sequence ID" value="NZ_BAZW01000072.1"/>
</dbReference>
<sequence>MRRLIFLLSLFVTGLLLNAQITKEDYQRADAVSKFRDLVLNDVLELNWIDSSSVFWYKTRVAPDTVRFYIVDAQKQEKRPAFNHERLALALREALKTNGRANRLTLEQLKLSADIKSFTFEHKDSVWKCHMEDDYRLEALKPVEKRRNGGHWGKTRDELGNDPVASPDEKKEAFIRDYNLFVRYLDSDKVVQLSFDGAAGDLYSSYVSWSPDSRYLTTNQVRLHEKRYMQFVESSPEGQLLPKLHKIEYLRAGDALPIHRPTLFDVDQEKQMEIDTRPFENQYALSNVRWSPDSQAFTFEFNQRGHQRYQVVRVDVASGNTKILIDEQSDTFIDYSGKRYRYDVKDTGEIIWASERDGWNHLYLFDGESGQLKNPITTGRWVVRGVEQVNTEERFIIFRGSGRNSNEDPYFEHYYRVGFDGKGLTELTPEEGQHRARFSHNQQFFVDTYSSPDVAPVGVLRRTSDGQLLMTLEEADLSHLIVKGWRAPEPFVAKGRDGKTDIWGNIYRPTNFDPEKSYPVIEYIYAGPHSSFVQKSFTPYMAPFSSLAELGFIIVQIDGMGTSNRSKAFHDVCYKNLKDAGFPDRILWIKAAAEKYAYMDTTRVGIFGASAGGQSAMGALLFHPDFYTSAVASCGCHDNRMDKIWWNEQWMGYPVGPHYAESSNVDNAHLLEGQLMLIVGENDDNVDPASTMQVADALIEADKDFELLVLPGVNHTLGGKYGERRRRDFFVQTLLQKVTPEWNK</sequence>
<evidence type="ECO:0000259" key="3">
    <source>
        <dbReference type="Pfam" id="PF00930"/>
    </source>
</evidence>
<feature type="domain" description="Dipeptidylpeptidase IV N-terminal" evidence="3">
    <location>
        <begin position="118"/>
        <end position="455"/>
    </location>
</feature>